<name>A0A0D5NGT3_9BACL</name>
<protein>
    <submittedName>
        <fullName evidence="1">Uncharacterized protein</fullName>
    </submittedName>
</protein>
<dbReference type="HOGENOM" id="CLU_2881568_0_0_9"/>
<evidence type="ECO:0000313" key="2">
    <source>
        <dbReference type="Proteomes" id="UP000032633"/>
    </source>
</evidence>
<dbReference type="KEGG" id="pbj:VN24_07775"/>
<gene>
    <name evidence="1" type="ORF">VN24_07775</name>
</gene>
<reference evidence="1 2" key="1">
    <citation type="journal article" date="2015" name="J. Biotechnol.">
        <title>Complete genome sequence of Paenibacillus beijingensis 7188(T) (=DSM 24997(T)), a novel rhizobacterium from jujube garden soil.</title>
        <authorList>
            <person name="Kwak Y."/>
            <person name="Shin J.H."/>
        </authorList>
    </citation>
    <scope>NUCLEOTIDE SEQUENCE [LARGE SCALE GENOMIC DNA]</scope>
    <source>
        <strain evidence="1 2">DSM 24997</strain>
    </source>
</reference>
<reference evidence="2" key="2">
    <citation type="submission" date="2015-03" db="EMBL/GenBank/DDBJ databases">
        <title>Genome sequence of Paenibacillus beijingensis strain DSM 24997T.</title>
        <authorList>
            <person name="Kwak Y."/>
            <person name="Shin J.-H."/>
        </authorList>
    </citation>
    <scope>NUCLEOTIDE SEQUENCE [LARGE SCALE GENOMIC DNA]</scope>
    <source>
        <strain evidence="2">DSM 24997</strain>
    </source>
</reference>
<dbReference type="EMBL" id="CP011058">
    <property type="protein sequence ID" value="AJY74491.1"/>
    <property type="molecule type" value="Genomic_DNA"/>
</dbReference>
<organism evidence="1 2">
    <name type="scientific">Paenibacillus beijingensis</name>
    <dbReference type="NCBI Taxonomy" id="1126833"/>
    <lineage>
        <taxon>Bacteria</taxon>
        <taxon>Bacillati</taxon>
        <taxon>Bacillota</taxon>
        <taxon>Bacilli</taxon>
        <taxon>Bacillales</taxon>
        <taxon>Paenibacillaceae</taxon>
        <taxon>Paenibacillus</taxon>
    </lineage>
</organism>
<dbReference type="STRING" id="1126833.VN24_07775"/>
<dbReference type="Proteomes" id="UP000032633">
    <property type="component" value="Chromosome"/>
</dbReference>
<dbReference type="PATRIC" id="fig|1126833.4.peg.1712"/>
<accession>A0A0D5NGT3</accession>
<evidence type="ECO:0000313" key="1">
    <source>
        <dbReference type="EMBL" id="AJY74491.1"/>
    </source>
</evidence>
<dbReference type="RefSeq" id="WP_045669926.1">
    <property type="nucleotide sequence ID" value="NZ_CP011058.1"/>
</dbReference>
<dbReference type="AlphaFoldDB" id="A0A0D5NGT3"/>
<sequence>MKRLHLALIVLLALLLTVSIGWGMVWLYAAKDTVPHVSADGSGSGWLREAKQSAAGPGMARSR</sequence>
<proteinExistence type="predicted"/>
<keyword evidence="2" id="KW-1185">Reference proteome</keyword>